<reference evidence="1 2" key="1">
    <citation type="submission" date="2018-06" db="EMBL/GenBank/DDBJ databases">
        <title>Comparative genomics reveals the genomic features of Rhizophagus irregularis, R. cerebriforme, R. diaphanum and Gigaspora rosea, and their symbiotic lifestyle signature.</title>
        <authorList>
            <person name="Morin E."/>
            <person name="San Clemente H."/>
            <person name="Chen E.C.H."/>
            <person name="De La Providencia I."/>
            <person name="Hainaut M."/>
            <person name="Kuo A."/>
            <person name="Kohler A."/>
            <person name="Murat C."/>
            <person name="Tang N."/>
            <person name="Roy S."/>
            <person name="Loubradou J."/>
            <person name="Henrissat B."/>
            <person name="Grigoriev I.V."/>
            <person name="Corradi N."/>
            <person name="Roux C."/>
            <person name="Martin F.M."/>
        </authorList>
    </citation>
    <scope>NUCLEOTIDE SEQUENCE [LARGE SCALE GENOMIC DNA]</scope>
    <source>
        <strain evidence="1 2">DAOM 194757</strain>
    </source>
</reference>
<evidence type="ECO:0000313" key="2">
    <source>
        <dbReference type="Proteomes" id="UP000266673"/>
    </source>
</evidence>
<sequence>MQNLLKDFAVTQDLLKDFYKFADVYNPSNYYQDKIKDKKSKCKTLTRRSDENRLFINNQKLAKIGHTREKIEHGYSYQNEPGIEKYKPKALTNYQKLEKMKHTSTTYEHEYYYYGEIDLIKNKNKNIFKARKNKPRAYLKKANCIALKIKIELFTNLIENKNESPEGNEDNNKRERVCRESFDNVCKMWLLKVENIRHVELEKRMPQNDIMDEISNTNKRILAKSGKVGVPPPKDWHCCSYPNREEGMQGGKQERRVTRW</sequence>
<keyword evidence="2" id="KW-1185">Reference proteome</keyword>
<dbReference type="EMBL" id="QKWP01000148">
    <property type="protein sequence ID" value="RIB26117.1"/>
    <property type="molecule type" value="Genomic_DNA"/>
</dbReference>
<proteinExistence type="predicted"/>
<comment type="caution">
    <text evidence="1">The sequence shown here is derived from an EMBL/GenBank/DDBJ whole genome shotgun (WGS) entry which is preliminary data.</text>
</comment>
<name>A0A397VXQ6_9GLOM</name>
<evidence type="ECO:0000313" key="1">
    <source>
        <dbReference type="EMBL" id="RIB26117.1"/>
    </source>
</evidence>
<dbReference type="AlphaFoldDB" id="A0A397VXQ6"/>
<organism evidence="1 2">
    <name type="scientific">Gigaspora rosea</name>
    <dbReference type="NCBI Taxonomy" id="44941"/>
    <lineage>
        <taxon>Eukaryota</taxon>
        <taxon>Fungi</taxon>
        <taxon>Fungi incertae sedis</taxon>
        <taxon>Mucoromycota</taxon>
        <taxon>Glomeromycotina</taxon>
        <taxon>Glomeromycetes</taxon>
        <taxon>Diversisporales</taxon>
        <taxon>Gigasporaceae</taxon>
        <taxon>Gigaspora</taxon>
    </lineage>
</organism>
<dbReference type="OrthoDB" id="10508529at2759"/>
<dbReference type="Proteomes" id="UP000266673">
    <property type="component" value="Unassembled WGS sequence"/>
</dbReference>
<protein>
    <submittedName>
        <fullName evidence="1">Uncharacterized protein</fullName>
    </submittedName>
</protein>
<gene>
    <name evidence="1" type="ORF">C2G38_2164217</name>
</gene>
<accession>A0A397VXQ6</accession>